<gene>
    <name evidence="2" type="ORF">DFR24_3933</name>
</gene>
<evidence type="ECO:0000313" key="2">
    <source>
        <dbReference type="EMBL" id="TDU26901.1"/>
    </source>
</evidence>
<keyword evidence="1" id="KW-0732">Signal</keyword>
<evidence type="ECO:0008006" key="4">
    <source>
        <dbReference type="Google" id="ProtNLM"/>
    </source>
</evidence>
<comment type="caution">
    <text evidence="2">The sequence shown here is derived from an EMBL/GenBank/DDBJ whole genome shotgun (WGS) entry which is preliminary data.</text>
</comment>
<dbReference type="Proteomes" id="UP000295341">
    <property type="component" value="Unassembled WGS sequence"/>
</dbReference>
<feature type="signal peptide" evidence="1">
    <location>
        <begin position="1"/>
        <end position="22"/>
    </location>
</feature>
<feature type="chain" id="PRO_5030099526" description="GLTT repeat-containing protein" evidence="1">
    <location>
        <begin position="23"/>
        <end position="101"/>
    </location>
</feature>
<accession>A0A4R7P1D5</accession>
<dbReference type="EMBL" id="SOBT01000010">
    <property type="protein sequence ID" value="TDU26901.1"/>
    <property type="molecule type" value="Genomic_DNA"/>
</dbReference>
<protein>
    <recommendedName>
        <fullName evidence="4">GLTT repeat-containing protein</fullName>
    </recommendedName>
</protein>
<organism evidence="2 3">
    <name type="scientific">Panacagrimonas perspica</name>
    <dbReference type="NCBI Taxonomy" id="381431"/>
    <lineage>
        <taxon>Bacteria</taxon>
        <taxon>Pseudomonadati</taxon>
        <taxon>Pseudomonadota</taxon>
        <taxon>Gammaproteobacteria</taxon>
        <taxon>Nevskiales</taxon>
        <taxon>Nevskiaceae</taxon>
        <taxon>Panacagrimonas</taxon>
    </lineage>
</organism>
<dbReference type="AlphaFoldDB" id="A0A4R7P1D5"/>
<name>A0A4R7P1D5_9GAMM</name>
<proteinExistence type="predicted"/>
<evidence type="ECO:0000256" key="1">
    <source>
        <dbReference type="SAM" id="SignalP"/>
    </source>
</evidence>
<dbReference type="RefSeq" id="WP_133883057.1">
    <property type="nucleotide sequence ID" value="NZ_MWIN01000009.1"/>
</dbReference>
<reference evidence="2 3" key="1">
    <citation type="submission" date="2019-03" db="EMBL/GenBank/DDBJ databases">
        <title>Genomic Encyclopedia of Type Strains, Phase IV (KMG-IV): sequencing the most valuable type-strain genomes for metagenomic binning, comparative biology and taxonomic classification.</title>
        <authorList>
            <person name="Goeker M."/>
        </authorList>
    </citation>
    <scope>NUCLEOTIDE SEQUENCE [LARGE SCALE GENOMIC DNA]</scope>
    <source>
        <strain evidence="2 3">DSM 26377</strain>
    </source>
</reference>
<keyword evidence="3" id="KW-1185">Reference proteome</keyword>
<evidence type="ECO:0000313" key="3">
    <source>
        <dbReference type="Proteomes" id="UP000295341"/>
    </source>
</evidence>
<sequence length="101" mass="9824">MKKTLKLFAGAVLACASLQANAAGQQIPLPANFSLLALSGGLLNPLTAISGQILGSIIPAAGPVFVVVSGLTIPGFAVINGLAAPVTGPNGLLPALPGLSK</sequence>